<organism evidence="5 6">
    <name type="scientific">Alkalibacterium iburiense</name>
    <dbReference type="NCBI Taxonomy" id="290589"/>
    <lineage>
        <taxon>Bacteria</taxon>
        <taxon>Bacillati</taxon>
        <taxon>Bacillota</taxon>
        <taxon>Bacilli</taxon>
        <taxon>Lactobacillales</taxon>
        <taxon>Carnobacteriaceae</taxon>
        <taxon>Alkalibacterium</taxon>
    </lineage>
</organism>
<keyword evidence="2" id="KW-0058">Aromatic hydrocarbons catabolism</keyword>
<dbReference type="PANTHER" id="PTHR21661">
    <property type="entry name" value="EPOXIDE HYDROLASE 1-RELATED"/>
    <property type="match status" value="1"/>
</dbReference>
<evidence type="ECO:0000256" key="2">
    <source>
        <dbReference type="ARBA" id="ARBA00022797"/>
    </source>
</evidence>
<dbReference type="PANTHER" id="PTHR21661:SF35">
    <property type="entry name" value="EPOXIDE HYDROLASE"/>
    <property type="match status" value="1"/>
</dbReference>
<evidence type="ECO:0000256" key="1">
    <source>
        <dbReference type="ARBA" id="ARBA00010088"/>
    </source>
</evidence>
<dbReference type="InterPro" id="IPR029058">
    <property type="entry name" value="AB_hydrolase_fold"/>
</dbReference>
<name>A0ABP3H509_9LACT</name>
<accession>A0ABP3H509</accession>
<protein>
    <recommendedName>
        <fullName evidence="4">Epoxide hydrolase N-terminal domain-containing protein</fullName>
    </recommendedName>
</protein>
<dbReference type="RefSeq" id="WP_343754506.1">
    <property type="nucleotide sequence ID" value="NZ_BAAACW010000061.1"/>
</dbReference>
<feature type="domain" description="Epoxide hydrolase N-terminal" evidence="4">
    <location>
        <begin position="3"/>
        <end position="108"/>
    </location>
</feature>
<comment type="similarity">
    <text evidence="1">Belongs to the peptidase S33 family.</text>
</comment>
<keyword evidence="6" id="KW-1185">Reference proteome</keyword>
<evidence type="ECO:0000256" key="3">
    <source>
        <dbReference type="ARBA" id="ARBA00022801"/>
    </source>
</evidence>
<dbReference type="Pfam" id="PF06441">
    <property type="entry name" value="EHN"/>
    <property type="match status" value="1"/>
</dbReference>
<evidence type="ECO:0000313" key="5">
    <source>
        <dbReference type="EMBL" id="GAA0359309.1"/>
    </source>
</evidence>
<sequence length="153" mass="17776">MKITPYTINISNKEIDDLKMRLGMTRFPDEIPNTGWQYGIPLSLLKEVSDYWEEEFDWRKVEKKLNAFSNYKVNIDGIDIYFIYERGSGDNSIPILIPHGYPGSVYEMLELIPYLTTPEKFGGDSRNSFDVIVPFANYSSIPSFKIYTIHTLK</sequence>
<keyword evidence="3" id="KW-0378">Hydrolase</keyword>
<evidence type="ECO:0000259" key="4">
    <source>
        <dbReference type="Pfam" id="PF06441"/>
    </source>
</evidence>
<dbReference type="SUPFAM" id="SSF53474">
    <property type="entry name" value="alpha/beta-Hydrolases"/>
    <property type="match status" value="1"/>
</dbReference>
<reference evidence="6" key="1">
    <citation type="journal article" date="2019" name="Int. J. Syst. Evol. Microbiol.">
        <title>The Global Catalogue of Microorganisms (GCM) 10K type strain sequencing project: providing services to taxonomists for standard genome sequencing and annotation.</title>
        <authorList>
            <consortium name="The Broad Institute Genomics Platform"/>
            <consortium name="The Broad Institute Genome Sequencing Center for Infectious Disease"/>
            <person name="Wu L."/>
            <person name="Ma J."/>
        </authorList>
    </citation>
    <scope>NUCLEOTIDE SEQUENCE [LARGE SCALE GENOMIC DNA]</scope>
    <source>
        <strain evidence="6">JCM 12662</strain>
    </source>
</reference>
<dbReference type="EMBL" id="BAAACW010000061">
    <property type="protein sequence ID" value="GAA0359309.1"/>
    <property type="molecule type" value="Genomic_DNA"/>
</dbReference>
<gene>
    <name evidence="5" type="ORF">GCM10008932_09900</name>
</gene>
<comment type="caution">
    <text evidence="5">The sequence shown here is derived from an EMBL/GenBank/DDBJ whole genome shotgun (WGS) entry which is preliminary data.</text>
</comment>
<dbReference type="Proteomes" id="UP001501166">
    <property type="component" value="Unassembled WGS sequence"/>
</dbReference>
<evidence type="ECO:0000313" key="6">
    <source>
        <dbReference type="Proteomes" id="UP001501166"/>
    </source>
</evidence>
<dbReference type="Gene3D" id="3.40.50.1820">
    <property type="entry name" value="alpha/beta hydrolase"/>
    <property type="match status" value="1"/>
</dbReference>
<proteinExistence type="inferred from homology"/>
<dbReference type="InterPro" id="IPR010497">
    <property type="entry name" value="Epoxide_hydro_N"/>
</dbReference>